<reference evidence="1 2" key="2">
    <citation type="journal article" date="2013" name="Plant Cell Physiol.">
        <title>Rice Annotation Project Database (RAP-DB): an integrative and interactive database for rice genomics.</title>
        <authorList>
            <person name="Sakai H."/>
            <person name="Lee S.S."/>
            <person name="Tanaka T."/>
            <person name="Numa H."/>
            <person name="Kim J."/>
            <person name="Kawahara Y."/>
            <person name="Wakimoto H."/>
            <person name="Yang C.C."/>
            <person name="Iwamoto M."/>
            <person name="Abe T."/>
            <person name="Yamada Y."/>
            <person name="Muto A."/>
            <person name="Inokuchi H."/>
            <person name="Ikemura T."/>
            <person name="Matsumoto T."/>
            <person name="Sasaki T."/>
            <person name="Itoh T."/>
        </authorList>
    </citation>
    <scope>NUCLEOTIDE SEQUENCE [LARGE SCALE GENOMIC DNA]</scope>
    <source>
        <strain evidence="2">cv. Nipponbare</strain>
    </source>
</reference>
<dbReference type="EMBL" id="AP014957">
    <property type="protein sequence ID" value="BAS75036.1"/>
    <property type="molecule type" value="Genomic_DNA"/>
</dbReference>
<gene>
    <name evidence="1" type="ordered locus">Os01g0828500</name>
    <name evidence="1" type="ORF">OSNPB_010828500</name>
</gene>
<dbReference type="PaxDb" id="39947-A0A0P0V9W3"/>
<dbReference type="AlphaFoldDB" id="A0A0P0V9W3"/>
<name>A0A0P0V9W3_ORYSJ</name>
<sequence>MIEKSIEHMMVMPVRSKRGLMFYSHHLLNYIASPSLSNLFHCWASPMPSDTDQFASHCEYLRTQHRRLKCHVGLPDTTRMASVGVWVTVNGHFKLPVTKHFLENVLFKLSYGSLTGGAKAKHDMIYGCALGMGRQIGCAACVELIGFRRVGCLIVDVEAVNLVWK</sequence>
<reference evidence="1 2" key="3">
    <citation type="journal article" date="2013" name="Rice">
        <title>Improvement of the Oryza sativa Nipponbare reference genome using next generation sequence and optical map data.</title>
        <authorList>
            <person name="Kawahara Y."/>
            <person name="de la Bastide M."/>
            <person name="Hamilton J.P."/>
            <person name="Kanamori H."/>
            <person name="McCombie W.R."/>
            <person name="Ouyang S."/>
            <person name="Schwartz D.C."/>
            <person name="Tanaka T."/>
            <person name="Wu J."/>
            <person name="Zhou S."/>
            <person name="Childs K.L."/>
            <person name="Davidson R.M."/>
            <person name="Lin H."/>
            <person name="Quesada-Ocampo L."/>
            <person name="Vaillancourt B."/>
            <person name="Sakai H."/>
            <person name="Lee S.S."/>
            <person name="Kim J."/>
            <person name="Numa H."/>
            <person name="Itoh T."/>
            <person name="Buell C.R."/>
            <person name="Matsumoto T."/>
        </authorList>
    </citation>
    <scope>NUCLEOTIDE SEQUENCE [LARGE SCALE GENOMIC DNA]</scope>
    <source>
        <strain evidence="2">cv. Nipponbare</strain>
    </source>
</reference>
<dbReference type="InParanoid" id="A0A0P0V9W3"/>
<organism evidence="1 2">
    <name type="scientific">Oryza sativa subsp. japonica</name>
    <name type="common">Rice</name>
    <dbReference type="NCBI Taxonomy" id="39947"/>
    <lineage>
        <taxon>Eukaryota</taxon>
        <taxon>Viridiplantae</taxon>
        <taxon>Streptophyta</taxon>
        <taxon>Embryophyta</taxon>
        <taxon>Tracheophyta</taxon>
        <taxon>Spermatophyta</taxon>
        <taxon>Magnoliopsida</taxon>
        <taxon>Liliopsida</taxon>
        <taxon>Poales</taxon>
        <taxon>Poaceae</taxon>
        <taxon>BOP clade</taxon>
        <taxon>Oryzoideae</taxon>
        <taxon>Oryzeae</taxon>
        <taxon>Oryzinae</taxon>
        <taxon>Oryza</taxon>
        <taxon>Oryza sativa</taxon>
    </lineage>
</organism>
<evidence type="ECO:0000313" key="2">
    <source>
        <dbReference type="Proteomes" id="UP000059680"/>
    </source>
</evidence>
<dbReference type="Proteomes" id="UP000059680">
    <property type="component" value="Chromosome 1"/>
</dbReference>
<accession>A0A0P0V9W3</accession>
<evidence type="ECO:0000313" key="1">
    <source>
        <dbReference type="EMBL" id="BAS75036.1"/>
    </source>
</evidence>
<reference evidence="2" key="1">
    <citation type="journal article" date="2005" name="Nature">
        <title>The map-based sequence of the rice genome.</title>
        <authorList>
            <consortium name="International rice genome sequencing project (IRGSP)"/>
            <person name="Matsumoto T."/>
            <person name="Wu J."/>
            <person name="Kanamori H."/>
            <person name="Katayose Y."/>
            <person name="Fujisawa M."/>
            <person name="Namiki N."/>
            <person name="Mizuno H."/>
            <person name="Yamamoto K."/>
            <person name="Antonio B.A."/>
            <person name="Baba T."/>
            <person name="Sakata K."/>
            <person name="Nagamura Y."/>
            <person name="Aoki H."/>
            <person name="Arikawa K."/>
            <person name="Arita K."/>
            <person name="Bito T."/>
            <person name="Chiden Y."/>
            <person name="Fujitsuka N."/>
            <person name="Fukunaka R."/>
            <person name="Hamada M."/>
            <person name="Harada C."/>
            <person name="Hayashi A."/>
            <person name="Hijishita S."/>
            <person name="Honda M."/>
            <person name="Hosokawa S."/>
            <person name="Ichikawa Y."/>
            <person name="Idonuma A."/>
            <person name="Iijima M."/>
            <person name="Ikeda M."/>
            <person name="Ikeno M."/>
            <person name="Ito K."/>
            <person name="Ito S."/>
            <person name="Ito T."/>
            <person name="Ito Y."/>
            <person name="Ito Y."/>
            <person name="Iwabuchi A."/>
            <person name="Kamiya K."/>
            <person name="Karasawa W."/>
            <person name="Kurita K."/>
            <person name="Katagiri S."/>
            <person name="Kikuta A."/>
            <person name="Kobayashi H."/>
            <person name="Kobayashi N."/>
            <person name="Machita K."/>
            <person name="Maehara T."/>
            <person name="Masukawa M."/>
            <person name="Mizubayashi T."/>
            <person name="Mukai Y."/>
            <person name="Nagasaki H."/>
            <person name="Nagata Y."/>
            <person name="Naito S."/>
            <person name="Nakashima M."/>
            <person name="Nakama Y."/>
            <person name="Nakamichi Y."/>
            <person name="Nakamura M."/>
            <person name="Meguro A."/>
            <person name="Negishi M."/>
            <person name="Ohta I."/>
            <person name="Ohta T."/>
            <person name="Okamoto M."/>
            <person name="Ono N."/>
            <person name="Saji S."/>
            <person name="Sakaguchi M."/>
            <person name="Sakai K."/>
            <person name="Shibata M."/>
            <person name="Shimokawa T."/>
            <person name="Song J."/>
            <person name="Takazaki Y."/>
            <person name="Terasawa K."/>
            <person name="Tsugane M."/>
            <person name="Tsuji K."/>
            <person name="Ueda S."/>
            <person name="Waki K."/>
            <person name="Yamagata H."/>
            <person name="Yamamoto M."/>
            <person name="Yamamoto S."/>
            <person name="Yamane H."/>
            <person name="Yoshiki S."/>
            <person name="Yoshihara R."/>
            <person name="Yukawa K."/>
            <person name="Zhong H."/>
            <person name="Yano M."/>
            <person name="Yuan Q."/>
            <person name="Ouyang S."/>
            <person name="Liu J."/>
            <person name="Jones K.M."/>
            <person name="Gansberger K."/>
            <person name="Moffat K."/>
            <person name="Hill J."/>
            <person name="Bera J."/>
            <person name="Fadrosh D."/>
            <person name="Jin S."/>
            <person name="Johri S."/>
            <person name="Kim M."/>
            <person name="Overton L."/>
            <person name="Reardon M."/>
            <person name="Tsitrin T."/>
            <person name="Vuong H."/>
            <person name="Weaver B."/>
            <person name="Ciecko A."/>
            <person name="Tallon L."/>
            <person name="Jackson J."/>
            <person name="Pai G."/>
            <person name="Aken S.V."/>
            <person name="Utterback T."/>
            <person name="Reidmuller S."/>
            <person name="Feldblyum T."/>
            <person name="Hsiao J."/>
            <person name="Zismann V."/>
            <person name="Iobst S."/>
            <person name="de Vazeille A.R."/>
            <person name="Buell C.R."/>
            <person name="Ying K."/>
            <person name="Li Y."/>
            <person name="Lu T."/>
            <person name="Huang Y."/>
            <person name="Zhao Q."/>
            <person name="Feng Q."/>
            <person name="Zhang L."/>
            <person name="Zhu J."/>
            <person name="Weng Q."/>
            <person name="Mu J."/>
            <person name="Lu Y."/>
            <person name="Fan D."/>
            <person name="Liu Y."/>
            <person name="Guan J."/>
            <person name="Zhang Y."/>
            <person name="Yu S."/>
            <person name="Liu X."/>
            <person name="Zhang Y."/>
            <person name="Hong G."/>
            <person name="Han B."/>
            <person name="Choisne N."/>
            <person name="Demange N."/>
            <person name="Orjeda G."/>
            <person name="Samain S."/>
            <person name="Cattolico L."/>
            <person name="Pelletier E."/>
            <person name="Couloux A."/>
            <person name="Segurens B."/>
            <person name="Wincker P."/>
            <person name="D'Hont A."/>
            <person name="Scarpelli C."/>
            <person name="Weissenbach J."/>
            <person name="Salanoubat M."/>
            <person name="Quetier F."/>
            <person name="Yu Y."/>
            <person name="Kim H.R."/>
            <person name="Rambo T."/>
            <person name="Currie J."/>
            <person name="Collura K."/>
            <person name="Luo M."/>
            <person name="Yang T."/>
            <person name="Ammiraju J.S.S."/>
            <person name="Engler F."/>
            <person name="Soderlund C."/>
            <person name="Wing R.A."/>
            <person name="Palmer L.E."/>
            <person name="de la Bastide M."/>
            <person name="Spiegel L."/>
            <person name="Nascimento L."/>
            <person name="Zutavern T."/>
            <person name="O'Shaughnessy A."/>
            <person name="Dike S."/>
            <person name="Dedhia N."/>
            <person name="Preston R."/>
            <person name="Balija V."/>
            <person name="McCombie W.R."/>
            <person name="Chow T."/>
            <person name="Chen H."/>
            <person name="Chung M."/>
            <person name="Chen C."/>
            <person name="Shaw J."/>
            <person name="Wu H."/>
            <person name="Hsiao K."/>
            <person name="Chao Y."/>
            <person name="Chu M."/>
            <person name="Cheng C."/>
            <person name="Hour A."/>
            <person name="Lee P."/>
            <person name="Lin S."/>
            <person name="Lin Y."/>
            <person name="Liou J."/>
            <person name="Liu S."/>
            <person name="Hsing Y."/>
            <person name="Raghuvanshi S."/>
            <person name="Mohanty A."/>
            <person name="Bharti A.K."/>
            <person name="Gaur A."/>
            <person name="Gupta V."/>
            <person name="Kumar D."/>
            <person name="Ravi V."/>
            <person name="Vij S."/>
            <person name="Kapur A."/>
            <person name="Khurana P."/>
            <person name="Khurana P."/>
            <person name="Khurana J.P."/>
            <person name="Tyagi A.K."/>
            <person name="Gaikwad K."/>
            <person name="Singh A."/>
            <person name="Dalal V."/>
            <person name="Srivastava S."/>
            <person name="Dixit A."/>
            <person name="Pal A.K."/>
            <person name="Ghazi I.A."/>
            <person name="Yadav M."/>
            <person name="Pandit A."/>
            <person name="Bhargava A."/>
            <person name="Sureshbabu K."/>
            <person name="Batra K."/>
            <person name="Sharma T.R."/>
            <person name="Mohapatra T."/>
            <person name="Singh N.K."/>
            <person name="Messing J."/>
            <person name="Nelson A.B."/>
            <person name="Fuks G."/>
            <person name="Kavchok S."/>
            <person name="Keizer G."/>
            <person name="Linton E."/>
            <person name="Llaca V."/>
            <person name="Song R."/>
            <person name="Tanyolac B."/>
            <person name="Young S."/>
            <person name="Ho-Il K."/>
            <person name="Hahn J.H."/>
            <person name="Sangsakoo G."/>
            <person name="Vanavichit A."/>
            <person name="de Mattos Luiz.A.T."/>
            <person name="Zimmer P.D."/>
            <person name="Malone G."/>
            <person name="Dellagostin O."/>
            <person name="de Oliveira A.C."/>
            <person name="Bevan M."/>
            <person name="Bancroft I."/>
            <person name="Minx P."/>
            <person name="Cordum H."/>
            <person name="Wilson R."/>
            <person name="Cheng Z."/>
            <person name="Jin W."/>
            <person name="Jiang J."/>
            <person name="Leong S.A."/>
            <person name="Iwama H."/>
            <person name="Gojobori T."/>
            <person name="Itoh T."/>
            <person name="Niimura Y."/>
            <person name="Fujii Y."/>
            <person name="Habara T."/>
            <person name="Sakai H."/>
            <person name="Sato Y."/>
            <person name="Wilson G."/>
            <person name="Kumar K."/>
            <person name="McCouch S."/>
            <person name="Juretic N."/>
            <person name="Hoen D."/>
            <person name="Wright S."/>
            <person name="Bruskiewich R."/>
            <person name="Bureau T."/>
            <person name="Miyao A."/>
            <person name="Hirochika H."/>
            <person name="Nishikawa T."/>
            <person name="Kadowaki K."/>
            <person name="Sugiura M."/>
            <person name="Burr B."/>
            <person name="Sasaki T."/>
        </authorList>
    </citation>
    <scope>NUCLEOTIDE SEQUENCE [LARGE SCALE GENOMIC DNA]</scope>
    <source>
        <strain evidence="2">cv. Nipponbare</strain>
    </source>
</reference>
<keyword evidence="2" id="KW-1185">Reference proteome</keyword>
<protein>
    <submittedName>
        <fullName evidence="1">Os01g0828500 protein</fullName>
    </submittedName>
</protein>
<proteinExistence type="predicted"/>